<keyword evidence="3" id="KW-1185">Reference proteome</keyword>
<protein>
    <submittedName>
        <fullName evidence="2">Uncharacterized protein</fullName>
    </submittedName>
</protein>
<accession>A0A0N8GKT8</accession>
<gene>
    <name evidence="2" type="ORF">ADM99_16070</name>
</gene>
<feature type="compositionally biased region" description="Basic residues" evidence="1">
    <location>
        <begin position="25"/>
        <end position="35"/>
    </location>
</feature>
<dbReference type="OrthoDB" id="9982944at2"/>
<dbReference type="RefSeq" id="WP_062422529.1">
    <property type="nucleotide sequence ID" value="NZ_BBYA01000010.1"/>
</dbReference>
<name>A0A0N8GKT8_9CHLR</name>
<comment type="caution">
    <text evidence="2">The sequence shown here is derived from an EMBL/GenBank/DDBJ whole genome shotgun (WGS) entry which is preliminary data.</text>
</comment>
<evidence type="ECO:0000256" key="1">
    <source>
        <dbReference type="SAM" id="MobiDB-lite"/>
    </source>
</evidence>
<feature type="region of interest" description="Disordered" evidence="1">
    <location>
        <begin position="1"/>
        <end position="44"/>
    </location>
</feature>
<dbReference type="Proteomes" id="UP000050430">
    <property type="component" value="Unassembled WGS sequence"/>
</dbReference>
<sequence>MSHLSTDPCAIPAEPLPAPADKRGGFHTRPFRKRKQETMNPPEISTEEQAALFAEQMRHALDLLRAEVDSLRVQNNHDRDMANLRLTGLETAVHDHEMRIRADTDGVTQFKMWAGLASGGSGLMALAALIRSFLGGG</sequence>
<evidence type="ECO:0000313" key="3">
    <source>
        <dbReference type="Proteomes" id="UP000050430"/>
    </source>
</evidence>
<organism evidence="2 3">
    <name type="scientific">Leptolinea tardivitalis</name>
    <dbReference type="NCBI Taxonomy" id="229920"/>
    <lineage>
        <taxon>Bacteria</taxon>
        <taxon>Bacillati</taxon>
        <taxon>Chloroflexota</taxon>
        <taxon>Anaerolineae</taxon>
        <taxon>Anaerolineales</taxon>
        <taxon>Anaerolineaceae</taxon>
        <taxon>Leptolinea</taxon>
    </lineage>
</organism>
<dbReference type="STRING" id="229920.ADM99_16070"/>
<dbReference type="EMBL" id="LGCK01000014">
    <property type="protein sequence ID" value="KPL70618.1"/>
    <property type="molecule type" value="Genomic_DNA"/>
</dbReference>
<dbReference type="AlphaFoldDB" id="A0A0N8GKT8"/>
<evidence type="ECO:0000313" key="2">
    <source>
        <dbReference type="EMBL" id="KPL70618.1"/>
    </source>
</evidence>
<reference evidence="2 3" key="1">
    <citation type="submission" date="2015-07" db="EMBL/GenBank/DDBJ databases">
        <title>Genome sequence of Leptolinea tardivitalis DSM 16556.</title>
        <authorList>
            <person name="Hemp J."/>
            <person name="Ward L.M."/>
            <person name="Pace L.A."/>
            <person name="Fischer W.W."/>
        </authorList>
    </citation>
    <scope>NUCLEOTIDE SEQUENCE [LARGE SCALE GENOMIC DNA]</scope>
    <source>
        <strain evidence="2 3">YMTK-2</strain>
    </source>
</reference>
<proteinExistence type="predicted"/>